<dbReference type="EMBL" id="CP032549">
    <property type="protein sequence ID" value="QIV86851.1"/>
    <property type="molecule type" value="Genomic_DNA"/>
</dbReference>
<evidence type="ECO:0000256" key="5">
    <source>
        <dbReference type="SAM" id="Phobius"/>
    </source>
</evidence>
<evidence type="ECO:0008006" key="8">
    <source>
        <dbReference type="Google" id="ProtNLM"/>
    </source>
</evidence>
<keyword evidence="3 5" id="KW-1133">Transmembrane helix</keyword>
<dbReference type="RefSeq" id="WP_172511693.1">
    <property type="nucleotide sequence ID" value="NZ_CP032549.1"/>
</dbReference>
<evidence type="ECO:0000256" key="2">
    <source>
        <dbReference type="ARBA" id="ARBA00022692"/>
    </source>
</evidence>
<dbReference type="GO" id="GO:0016020">
    <property type="term" value="C:membrane"/>
    <property type="evidence" value="ECO:0007669"/>
    <property type="project" value="UniProtKB-SubCell"/>
</dbReference>
<protein>
    <recommendedName>
        <fullName evidence="8">Voltage-gated potassium channel</fullName>
    </recommendedName>
</protein>
<evidence type="ECO:0000256" key="4">
    <source>
        <dbReference type="ARBA" id="ARBA00023136"/>
    </source>
</evidence>
<dbReference type="Gene3D" id="1.20.120.350">
    <property type="entry name" value="Voltage-gated potassium channels. Chain C"/>
    <property type="match status" value="1"/>
</dbReference>
<sequence>MAKQKGHQIYRWEQAELLATRLDRPMGMLGVIFLFVVLGQLLVTDPFWTRTLAIAGWIFWAIFAAEFALRAIIARSQADFWRRNWWQVLFLLFPFLRFLRAFQASRLLRVGRAARVSGILSAGVRGSRSAGRLLSGRIGWLAAVTAVVILASSQLLYAMESTSDYSSALYETAMATITGSGITSTDTFSKALQLILASYSVVVFATLAGSLGAFFLQTPDGAKSEDHAPRHQ</sequence>
<comment type="subcellular location">
    <subcellularLocation>
        <location evidence="1">Membrane</location>
        <topology evidence="1">Multi-pass membrane protein</topology>
    </subcellularLocation>
</comment>
<name>A0A6H0SJX4_9MICC</name>
<dbReference type="SUPFAM" id="SSF81324">
    <property type="entry name" value="Voltage-gated potassium channels"/>
    <property type="match status" value="1"/>
</dbReference>
<evidence type="ECO:0000256" key="3">
    <source>
        <dbReference type="ARBA" id="ARBA00022989"/>
    </source>
</evidence>
<evidence type="ECO:0000313" key="6">
    <source>
        <dbReference type="EMBL" id="QIV86851.1"/>
    </source>
</evidence>
<keyword evidence="2 5" id="KW-0812">Transmembrane</keyword>
<dbReference type="InterPro" id="IPR027359">
    <property type="entry name" value="Volt_channel_dom_sf"/>
</dbReference>
<dbReference type="Proteomes" id="UP000502331">
    <property type="component" value="Chromosome"/>
</dbReference>
<evidence type="ECO:0000256" key="1">
    <source>
        <dbReference type="ARBA" id="ARBA00004141"/>
    </source>
</evidence>
<organism evidence="6 7">
    <name type="scientific">Glutamicibacter mishrai</name>
    <dbReference type="NCBI Taxonomy" id="1775880"/>
    <lineage>
        <taxon>Bacteria</taxon>
        <taxon>Bacillati</taxon>
        <taxon>Actinomycetota</taxon>
        <taxon>Actinomycetes</taxon>
        <taxon>Micrococcales</taxon>
        <taxon>Micrococcaceae</taxon>
        <taxon>Glutamicibacter</taxon>
    </lineage>
</organism>
<dbReference type="AlphaFoldDB" id="A0A6H0SJX4"/>
<reference evidence="6 7" key="1">
    <citation type="submission" date="2018-09" db="EMBL/GenBank/DDBJ databases">
        <title>Glutamicibacter mishrai S5-52T (LMG 29155T = KCTC 39846T).</title>
        <authorList>
            <person name="Das S.K."/>
        </authorList>
    </citation>
    <scope>NUCLEOTIDE SEQUENCE [LARGE SCALE GENOMIC DNA]</scope>
    <source>
        <strain evidence="6 7">S5-52</strain>
    </source>
</reference>
<feature type="transmembrane region" description="Helical" evidence="5">
    <location>
        <begin position="51"/>
        <end position="73"/>
    </location>
</feature>
<feature type="transmembrane region" description="Helical" evidence="5">
    <location>
        <begin position="138"/>
        <end position="159"/>
    </location>
</feature>
<keyword evidence="7" id="KW-1185">Reference proteome</keyword>
<feature type="transmembrane region" description="Helical" evidence="5">
    <location>
        <begin position="26"/>
        <end position="44"/>
    </location>
</feature>
<proteinExistence type="predicted"/>
<keyword evidence="4 5" id="KW-0472">Membrane</keyword>
<evidence type="ECO:0000313" key="7">
    <source>
        <dbReference type="Proteomes" id="UP000502331"/>
    </source>
</evidence>
<feature type="transmembrane region" description="Helical" evidence="5">
    <location>
        <begin position="194"/>
        <end position="216"/>
    </location>
</feature>
<accession>A0A6H0SJX4</accession>
<gene>
    <name evidence="6" type="ORF">D3791_06690</name>
</gene>